<dbReference type="EMBL" id="AP023368">
    <property type="protein sequence ID" value="BCJ97594.1"/>
    <property type="molecule type" value="Genomic_DNA"/>
</dbReference>
<dbReference type="AlphaFoldDB" id="A0A7I8DJR9"/>
<accession>A0A7I8DJR9</accession>
<evidence type="ECO:0000313" key="2">
    <source>
        <dbReference type="Proteomes" id="UP000515703"/>
    </source>
</evidence>
<keyword evidence="2" id="KW-1185">Reference proteome</keyword>
<gene>
    <name evidence="1" type="ORF">bsdcttw_06350</name>
</gene>
<name>A0A7I8DJR9_9FIRM</name>
<dbReference type="KEGG" id="acht:bsdcttw_06350"/>
<proteinExistence type="predicted"/>
<dbReference type="Proteomes" id="UP000515703">
    <property type="component" value="Chromosome"/>
</dbReference>
<evidence type="ECO:0000313" key="1">
    <source>
        <dbReference type="EMBL" id="BCJ97594.1"/>
    </source>
</evidence>
<protein>
    <submittedName>
        <fullName evidence="1">Uncharacterized protein</fullName>
    </submittedName>
</protein>
<reference evidence="1 2" key="2">
    <citation type="submission" date="2020-08" db="EMBL/GenBank/DDBJ databases">
        <authorList>
            <person name="Ueki A."/>
            <person name="Tonouchi A."/>
        </authorList>
    </citation>
    <scope>NUCLEOTIDE SEQUENCE [LARGE SCALE GENOMIC DNA]</scope>
    <source>
        <strain evidence="1 2">CTTW</strain>
    </source>
</reference>
<reference evidence="1 2" key="1">
    <citation type="submission" date="2020-08" db="EMBL/GenBank/DDBJ databases">
        <title>Draft genome sequencing of an Anaerocolumna strain isolated from anoxic soil subjected to BSD treatment.</title>
        <authorList>
            <person name="Uek A."/>
            <person name="Tonouchi A."/>
        </authorList>
    </citation>
    <scope>NUCLEOTIDE SEQUENCE [LARGE SCALE GENOMIC DNA]</scope>
    <source>
        <strain evidence="1 2">CTTW</strain>
    </source>
</reference>
<organism evidence="1 2">
    <name type="scientific">Anaerocolumna chitinilytica</name>
    <dbReference type="NCBI Taxonomy" id="1727145"/>
    <lineage>
        <taxon>Bacteria</taxon>
        <taxon>Bacillati</taxon>
        <taxon>Bacillota</taxon>
        <taxon>Clostridia</taxon>
        <taxon>Lachnospirales</taxon>
        <taxon>Lachnospiraceae</taxon>
        <taxon>Anaerocolumna</taxon>
    </lineage>
</organism>
<sequence length="89" mass="10772">MDSYTDSPVKQVSFFIYKYSCCLSLDEWQFVVLLCNSSKYIRCITLHFDEYPVGIEWFFVYIYYRQYLRTYFGGITDLEMRTMLFNKAG</sequence>